<dbReference type="Pfam" id="PF00353">
    <property type="entry name" value="HemolysinCabind"/>
    <property type="match status" value="1"/>
</dbReference>
<reference evidence="4" key="1">
    <citation type="submission" date="2021-08" db="EMBL/GenBank/DDBJ databases">
        <authorList>
            <person name="Zhang H."/>
            <person name="Xu M."/>
            <person name="Yu Z."/>
            <person name="Yang L."/>
            <person name="Cai Y."/>
        </authorList>
    </citation>
    <scope>NUCLEOTIDE SEQUENCE</scope>
    <source>
        <strain evidence="4">CHL1</strain>
    </source>
</reference>
<evidence type="ECO:0008006" key="6">
    <source>
        <dbReference type="Google" id="ProtNLM"/>
    </source>
</evidence>
<dbReference type="PANTHER" id="PTHR38340">
    <property type="entry name" value="S-LAYER PROTEIN"/>
    <property type="match status" value="1"/>
</dbReference>
<dbReference type="PROSITE" id="PS00330">
    <property type="entry name" value="HEMOLYSIN_CALCIUM"/>
    <property type="match status" value="3"/>
</dbReference>
<dbReference type="AlphaFoldDB" id="A0A9E6RE90"/>
<keyword evidence="5" id="KW-1185">Reference proteome</keyword>
<dbReference type="GO" id="GO:0005576">
    <property type="term" value="C:extracellular region"/>
    <property type="evidence" value="ECO:0007669"/>
    <property type="project" value="UniProtKB-SubCell"/>
</dbReference>
<dbReference type="PRINTS" id="PR00313">
    <property type="entry name" value="CABNDNGRPT"/>
</dbReference>
<keyword evidence="2" id="KW-0964">Secreted</keyword>
<dbReference type="EMBL" id="CP081869">
    <property type="protein sequence ID" value="QZO02415.1"/>
    <property type="molecule type" value="Genomic_DNA"/>
</dbReference>
<dbReference type="InterPro" id="IPR050557">
    <property type="entry name" value="RTX_toxin/Mannuronan_C5-epim"/>
</dbReference>
<evidence type="ECO:0000313" key="4">
    <source>
        <dbReference type="EMBL" id="QZO02415.1"/>
    </source>
</evidence>
<dbReference type="PANTHER" id="PTHR38340:SF1">
    <property type="entry name" value="S-LAYER PROTEIN"/>
    <property type="match status" value="1"/>
</dbReference>
<gene>
    <name evidence="4" type="ORF">K6K41_17015</name>
</gene>
<organism evidence="4 5">
    <name type="scientific">Chenggangzhangella methanolivorans</name>
    <dbReference type="NCBI Taxonomy" id="1437009"/>
    <lineage>
        <taxon>Bacteria</taxon>
        <taxon>Pseudomonadati</taxon>
        <taxon>Pseudomonadota</taxon>
        <taxon>Alphaproteobacteria</taxon>
        <taxon>Hyphomicrobiales</taxon>
        <taxon>Methylopilaceae</taxon>
        <taxon>Chenggangzhangella</taxon>
    </lineage>
</organism>
<dbReference type="RefSeq" id="WP_315855055.1">
    <property type="nucleotide sequence ID" value="NZ_CP081869.1"/>
</dbReference>
<protein>
    <recommendedName>
        <fullName evidence="6">Hemolysin type calcium-binding protein</fullName>
    </recommendedName>
</protein>
<dbReference type="SUPFAM" id="SSF51120">
    <property type="entry name" value="beta-Roll"/>
    <property type="match status" value="1"/>
</dbReference>
<dbReference type="InterPro" id="IPR018511">
    <property type="entry name" value="Hemolysin-typ_Ca-bd_CS"/>
</dbReference>
<accession>A0A9E6RE90</accession>
<sequence>MLGGGSKADKLNGGSGDDELYGDSGNDVLKGGSGRDSLDGGAGDDKLYGGSGQDSLFGGLGRDQFHFEKSTDGPDQVLDFHRGEDSLVFDADGYANMTDDFALVVGADPVAGKAGEGTFLFDTDTHRLYWDADGKGGQDAVYVALLDDVNNLSKDDFVIA</sequence>
<evidence type="ECO:0000313" key="5">
    <source>
        <dbReference type="Proteomes" id="UP000825701"/>
    </source>
</evidence>
<comment type="subcellular location">
    <subcellularLocation>
        <location evidence="1">Secreted</location>
    </subcellularLocation>
</comment>
<dbReference type="Proteomes" id="UP000825701">
    <property type="component" value="Chromosome"/>
</dbReference>
<name>A0A9E6RE90_9HYPH</name>
<proteinExistence type="predicted"/>
<dbReference type="InterPro" id="IPR011049">
    <property type="entry name" value="Serralysin-like_metalloprot_C"/>
</dbReference>
<dbReference type="Gene3D" id="2.150.10.10">
    <property type="entry name" value="Serralysin-like metalloprotease, C-terminal"/>
    <property type="match status" value="1"/>
</dbReference>
<dbReference type="InterPro" id="IPR001343">
    <property type="entry name" value="Hemolysn_Ca-bd"/>
</dbReference>
<dbReference type="KEGG" id="cmet:K6K41_17015"/>
<evidence type="ECO:0000256" key="1">
    <source>
        <dbReference type="ARBA" id="ARBA00004613"/>
    </source>
</evidence>
<feature type="region of interest" description="Disordered" evidence="3">
    <location>
        <begin position="1"/>
        <end position="50"/>
    </location>
</feature>
<dbReference type="GO" id="GO:0005509">
    <property type="term" value="F:calcium ion binding"/>
    <property type="evidence" value="ECO:0007669"/>
    <property type="project" value="InterPro"/>
</dbReference>
<evidence type="ECO:0000256" key="3">
    <source>
        <dbReference type="SAM" id="MobiDB-lite"/>
    </source>
</evidence>
<evidence type="ECO:0000256" key="2">
    <source>
        <dbReference type="ARBA" id="ARBA00022525"/>
    </source>
</evidence>